<evidence type="ECO:0000313" key="3">
    <source>
        <dbReference type="Proteomes" id="UP001206925"/>
    </source>
</evidence>
<dbReference type="SUPFAM" id="SSF56322">
    <property type="entry name" value="ADC synthase"/>
    <property type="match status" value="1"/>
</dbReference>
<dbReference type="InterPro" id="IPR019999">
    <property type="entry name" value="Anth_synth_I-like"/>
</dbReference>
<evidence type="ECO:0000313" key="2">
    <source>
        <dbReference type="EMBL" id="KAI7730742.1"/>
    </source>
</evidence>
<keyword evidence="3" id="KW-1185">Reference proteome</keyword>
<reference evidence="2" key="1">
    <citation type="submission" date="2022-06" db="EMBL/GenBank/DDBJ databases">
        <title>Uncovering the hologenomic basis of an extraordinary plant invasion.</title>
        <authorList>
            <person name="Bieker V.C."/>
            <person name="Martin M.D."/>
            <person name="Gilbert T."/>
            <person name="Hodgins K."/>
            <person name="Battlay P."/>
            <person name="Petersen B."/>
            <person name="Wilson J."/>
        </authorList>
    </citation>
    <scope>NUCLEOTIDE SEQUENCE</scope>
    <source>
        <strain evidence="2">AA19_3_7</strain>
        <tissue evidence="2">Leaf</tissue>
    </source>
</reference>
<sequence>MRILLRFRVVNPSPYMTYLQAQGCILVGSSPKIPTRVKSNTVVNRPLAGTIRRGKTPDEDEQLEKMLLSDEKQWAEHIMLVDLRRNDVGKVTSELLDDLTCWDGLRAALPVGTVSGAPKVSTKVKARGRTLLRSTLCL</sequence>
<dbReference type="InterPro" id="IPR005801">
    <property type="entry name" value="ADC_synthase"/>
</dbReference>
<dbReference type="Gene3D" id="3.60.120.10">
    <property type="entry name" value="Anthranilate synthase"/>
    <property type="match status" value="2"/>
</dbReference>
<dbReference type="Proteomes" id="UP001206925">
    <property type="component" value="Unassembled WGS sequence"/>
</dbReference>
<accession>A0AAD5BW50</accession>
<evidence type="ECO:0000259" key="1">
    <source>
        <dbReference type="Pfam" id="PF00425"/>
    </source>
</evidence>
<dbReference type="PANTHER" id="PTHR11236">
    <property type="entry name" value="AMINOBENZOATE/ANTHRANILATE SYNTHASE"/>
    <property type="match status" value="1"/>
</dbReference>
<dbReference type="AlphaFoldDB" id="A0AAD5BW50"/>
<organism evidence="2 3">
    <name type="scientific">Ambrosia artemisiifolia</name>
    <name type="common">Common ragweed</name>
    <dbReference type="NCBI Taxonomy" id="4212"/>
    <lineage>
        <taxon>Eukaryota</taxon>
        <taxon>Viridiplantae</taxon>
        <taxon>Streptophyta</taxon>
        <taxon>Embryophyta</taxon>
        <taxon>Tracheophyta</taxon>
        <taxon>Spermatophyta</taxon>
        <taxon>Magnoliopsida</taxon>
        <taxon>eudicotyledons</taxon>
        <taxon>Gunneridae</taxon>
        <taxon>Pentapetalae</taxon>
        <taxon>asterids</taxon>
        <taxon>campanulids</taxon>
        <taxon>Asterales</taxon>
        <taxon>Asteraceae</taxon>
        <taxon>Asteroideae</taxon>
        <taxon>Heliantheae alliance</taxon>
        <taxon>Heliantheae</taxon>
        <taxon>Ambrosia</taxon>
    </lineage>
</organism>
<dbReference type="Pfam" id="PF00425">
    <property type="entry name" value="Chorismate_bind"/>
    <property type="match status" value="1"/>
</dbReference>
<dbReference type="PANTHER" id="PTHR11236:SF39">
    <property type="entry name" value="ANTHRANILATE SYNTHASE"/>
    <property type="match status" value="1"/>
</dbReference>
<feature type="domain" description="Chorismate-utilising enzyme C-terminal" evidence="1">
    <location>
        <begin position="2"/>
        <end position="91"/>
    </location>
</feature>
<dbReference type="GO" id="GO:0000162">
    <property type="term" value="P:L-tryptophan biosynthetic process"/>
    <property type="evidence" value="ECO:0007669"/>
    <property type="project" value="TreeGrafter"/>
</dbReference>
<comment type="caution">
    <text evidence="2">The sequence shown here is derived from an EMBL/GenBank/DDBJ whole genome shotgun (WGS) entry which is preliminary data.</text>
</comment>
<proteinExistence type="predicted"/>
<dbReference type="InterPro" id="IPR015890">
    <property type="entry name" value="Chorismate_C"/>
</dbReference>
<gene>
    <name evidence="2" type="ORF">M8C21_017487</name>
</gene>
<dbReference type="PRINTS" id="PR00095">
    <property type="entry name" value="ANTSNTHASEI"/>
</dbReference>
<name>A0AAD5BW50_AMBAR</name>
<protein>
    <recommendedName>
        <fullName evidence="1">Chorismate-utilising enzyme C-terminal domain-containing protein</fullName>
    </recommendedName>
</protein>
<dbReference type="EMBL" id="JAMZMK010010659">
    <property type="protein sequence ID" value="KAI7730742.1"/>
    <property type="molecule type" value="Genomic_DNA"/>
</dbReference>